<gene>
    <name evidence="1" type="ORF">GCM10011609_85650</name>
</gene>
<proteinExistence type="predicted"/>
<protein>
    <submittedName>
        <fullName evidence="1">Uncharacterized protein</fullName>
    </submittedName>
</protein>
<dbReference type="SUPFAM" id="SSF53756">
    <property type="entry name" value="UDP-Glycosyltransferase/glycogen phosphorylase"/>
    <property type="match status" value="1"/>
</dbReference>
<reference evidence="2" key="1">
    <citation type="journal article" date="2019" name="Int. J. Syst. Evol. Microbiol.">
        <title>The Global Catalogue of Microorganisms (GCM) 10K type strain sequencing project: providing services to taxonomists for standard genome sequencing and annotation.</title>
        <authorList>
            <consortium name="The Broad Institute Genomics Platform"/>
            <consortium name="The Broad Institute Genome Sequencing Center for Infectious Disease"/>
            <person name="Wu L."/>
            <person name="Ma J."/>
        </authorList>
    </citation>
    <scope>NUCLEOTIDE SEQUENCE [LARGE SCALE GENOMIC DNA]</scope>
    <source>
        <strain evidence="2">CGMCC 4.7319</strain>
    </source>
</reference>
<dbReference type="InterPro" id="IPR043148">
    <property type="entry name" value="TagF_C"/>
</dbReference>
<evidence type="ECO:0000313" key="1">
    <source>
        <dbReference type="EMBL" id="GGN28981.1"/>
    </source>
</evidence>
<dbReference type="Gene3D" id="3.40.50.12580">
    <property type="match status" value="1"/>
</dbReference>
<dbReference type="Proteomes" id="UP000597656">
    <property type="component" value="Unassembled WGS sequence"/>
</dbReference>
<name>A0ABQ2ITT5_9PSEU</name>
<accession>A0ABQ2ITT5</accession>
<sequence length="427" mass="45181">MSPEWLLHEGELVASSLVFSHTEQLDRLRASCPAALDAALVAGDPALDRMLASIPLRRTYRDAFGVQDGQHLIFVSSTWGPDSLYGTTPTLIQRLRSELPLDDYTLSVALHPNTWSAHSPWQIHRWLDACARAGVIVAPPEEGWRAALIAADLVVGDHGSVTFYAGALGKPVLLANSAGHTVDPASAVGRFVAAADHVEASALLPQVKHAIARGQSPEQREAAALATSAPLKSFALLREEFYRLLALPEPDSPALTPAVPVLHATPRSPAAQAVEVTLTYEPGVLHATARRFAAELAAQGCPPPQGAHLVVSSDEPDQDMLQLADIVVHEGPGDAKAWITDTLSALPGAMLASMPVDDTTWLVGTRDVGLLSFTAPGPHGRTCASVVLSWLISGHSLHAFPQHVELHTGTTRSSGSPIACTYLSATA</sequence>
<comment type="caution">
    <text evidence="1">The sequence shown here is derived from an EMBL/GenBank/DDBJ whole genome shotgun (WGS) entry which is preliminary data.</text>
</comment>
<keyword evidence="2" id="KW-1185">Reference proteome</keyword>
<dbReference type="EMBL" id="BMNC01000029">
    <property type="protein sequence ID" value="GGN28981.1"/>
    <property type="molecule type" value="Genomic_DNA"/>
</dbReference>
<evidence type="ECO:0000313" key="2">
    <source>
        <dbReference type="Proteomes" id="UP000597656"/>
    </source>
</evidence>
<organism evidence="1 2">
    <name type="scientific">Lentzea pudingi</name>
    <dbReference type="NCBI Taxonomy" id="1789439"/>
    <lineage>
        <taxon>Bacteria</taxon>
        <taxon>Bacillati</taxon>
        <taxon>Actinomycetota</taxon>
        <taxon>Actinomycetes</taxon>
        <taxon>Pseudonocardiales</taxon>
        <taxon>Pseudonocardiaceae</taxon>
        <taxon>Lentzea</taxon>
    </lineage>
</organism>